<dbReference type="Proteomes" id="UP000193642">
    <property type="component" value="Unassembled WGS sequence"/>
</dbReference>
<dbReference type="OrthoDB" id="10258156at2759"/>
<dbReference type="PANTHER" id="PTHR12496">
    <property type="entry name" value="CGI-41 METHYLTRANSFERASE"/>
    <property type="match status" value="1"/>
</dbReference>
<dbReference type="AlphaFoldDB" id="A0A1Y2CUL5"/>
<dbReference type="PANTHER" id="PTHR12496:SF0">
    <property type="entry name" value="METHYLTRANSFERASE DOMAIN-CONTAINING PROTEIN"/>
    <property type="match status" value="1"/>
</dbReference>
<dbReference type="SUPFAM" id="SSF53335">
    <property type="entry name" value="S-adenosyl-L-methionine-dependent methyltransferases"/>
    <property type="match status" value="1"/>
</dbReference>
<dbReference type="STRING" id="329046.A0A1Y2CUL5"/>
<organism evidence="2 3">
    <name type="scientific">Rhizoclosmatium globosum</name>
    <dbReference type="NCBI Taxonomy" id="329046"/>
    <lineage>
        <taxon>Eukaryota</taxon>
        <taxon>Fungi</taxon>
        <taxon>Fungi incertae sedis</taxon>
        <taxon>Chytridiomycota</taxon>
        <taxon>Chytridiomycota incertae sedis</taxon>
        <taxon>Chytridiomycetes</taxon>
        <taxon>Chytridiales</taxon>
        <taxon>Chytriomycetaceae</taxon>
        <taxon>Rhizoclosmatium</taxon>
    </lineage>
</organism>
<protein>
    <recommendedName>
        <fullName evidence="1">Methyltransferase domain-containing protein</fullName>
    </recommendedName>
</protein>
<keyword evidence="3" id="KW-1185">Reference proteome</keyword>
<evidence type="ECO:0000313" key="3">
    <source>
        <dbReference type="Proteomes" id="UP000193642"/>
    </source>
</evidence>
<name>A0A1Y2CUL5_9FUNG</name>
<dbReference type="Pfam" id="PF13679">
    <property type="entry name" value="Methyltransf_32"/>
    <property type="match status" value="1"/>
</dbReference>
<evidence type="ECO:0000259" key="1">
    <source>
        <dbReference type="Pfam" id="PF13679"/>
    </source>
</evidence>
<accession>A0A1Y2CUL5</accession>
<dbReference type="InterPro" id="IPR052220">
    <property type="entry name" value="METTL25"/>
</dbReference>
<dbReference type="InterPro" id="IPR025714">
    <property type="entry name" value="Methyltranfer_dom"/>
</dbReference>
<feature type="domain" description="Methyltransferase" evidence="1">
    <location>
        <begin position="117"/>
        <end position="181"/>
    </location>
</feature>
<comment type="caution">
    <text evidence="2">The sequence shown here is derived from an EMBL/GenBank/DDBJ whole genome shotgun (WGS) entry which is preliminary data.</text>
</comment>
<dbReference type="InterPro" id="IPR029063">
    <property type="entry name" value="SAM-dependent_MTases_sf"/>
</dbReference>
<dbReference type="Gene3D" id="3.40.50.150">
    <property type="entry name" value="Vaccinia Virus protein VP39"/>
    <property type="match status" value="1"/>
</dbReference>
<sequence>MKLPHGETSVTSYIVTLCRLIRQYDFLYLHHAVDFYIEDYWHSAFPAEWTSLEQTATTDDLIMLASKGIVKPEWPESLKAFIRLAQELSLCRIPDDKAKNLPIKPLPAVLKNGMSPKKQHEVAYLSSLINSVTESEQIDHVLDIGAGQGYLDISLAYQYDKIVMGVDDDEIQTCGAKRRIELANKQLYKNTSPQGEIYHINRRVQANEKFSSLVEEVVGAVGQAPQT</sequence>
<reference evidence="2 3" key="1">
    <citation type="submission" date="2016-07" db="EMBL/GenBank/DDBJ databases">
        <title>Pervasive Adenine N6-methylation of Active Genes in Fungi.</title>
        <authorList>
            <consortium name="DOE Joint Genome Institute"/>
            <person name="Mondo S.J."/>
            <person name="Dannebaum R.O."/>
            <person name="Kuo R.C."/>
            <person name="Labutti K."/>
            <person name="Haridas S."/>
            <person name="Kuo A."/>
            <person name="Salamov A."/>
            <person name="Ahrendt S.R."/>
            <person name="Lipzen A."/>
            <person name="Sullivan W."/>
            <person name="Andreopoulos W.B."/>
            <person name="Clum A."/>
            <person name="Lindquist E."/>
            <person name="Daum C."/>
            <person name="Ramamoorthy G.K."/>
            <person name="Gryganskyi A."/>
            <person name="Culley D."/>
            <person name="Magnuson J.K."/>
            <person name="James T.Y."/>
            <person name="O'Malley M.A."/>
            <person name="Stajich J.E."/>
            <person name="Spatafora J.W."/>
            <person name="Visel A."/>
            <person name="Grigoriev I.V."/>
        </authorList>
    </citation>
    <scope>NUCLEOTIDE SEQUENCE [LARGE SCALE GENOMIC DNA]</scope>
    <source>
        <strain evidence="2 3">JEL800</strain>
    </source>
</reference>
<gene>
    <name evidence="2" type="ORF">BCR33DRAFT_781516</name>
</gene>
<dbReference type="EMBL" id="MCGO01000008">
    <property type="protein sequence ID" value="ORY50005.1"/>
    <property type="molecule type" value="Genomic_DNA"/>
</dbReference>
<proteinExistence type="predicted"/>
<evidence type="ECO:0000313" key="2">
    <source>
        <dbReference type="EMBL" id="ORY50005.1"/>
    </source>
</evidence>